<organism evidence="2 3">
    <name type="scientific">Trametes cubensis</name>
    <dbReference type="NCBI Taxonomy" id="1111947"/>
    <lineage>
        <taxon>Eukaryota</taxon>
        <taxon>Fungi</taxon>
        <taxon>Dikarya</taxon>
        <taxon>Basidiomycota</taxon>
        <taxon>Agaricomycotina</taxon>
        <taxon>Agaricomycetes</taxon>
        <taxon>Polyporales</taxon>
        <taxon>Polyporaceae</taxon>
        <taxon>Trametes</taxon>
    </lineage>
</organism>
<evidence type="ECO:0000313" key="2">
    <source>
        <dbReference type="EMBL" id="KAJ8501708.1"/>
    </source>
</evidence>
<evidence type="ECO:0000313" key="3">
    <source>
        <dbReference type="Proteomes" id="UP001215151"/>
    </source>
</evidence>
<evidence type="ECO:0000256" key="1">
    <source>
        <dbReference type="SAM" id="SignalP"/>
    </source>
</evidence>
<sequence length="133" mass="14500">MFAQTSSFAKAFVLAVASLSMFTAALPAAEMEKRAVFTPPVTYPHAGTVWYVGQTHNVTWDTADAPANITDRFGGRIQLREGDTTFPIILADDFDVLLGRIEVVVPWVLPGDDYSLVFFGDSGDFSAEFTISD</sequence>
<proteinExistence type="predicted"/>
<keyword evidence="3" id="KW-1185">Reference proteome</keyword>
<dbReference type="EMBL" id="JAPEVG010000005">
    <property type="protein sequence ID" value="KAJ8501708.1"/>
    <property type="molecule type" value="Genomic_DNA"/>
</dbReference>
<protein>
    <submittedName>
        <fullName evidence="2">Uncharacterized protein</fullName>
    </submittedName>
</protein>
<keyword evidence="1" id="KW-0732">Signal</keyword>
<comment type="caution">
    <text evidence="2">The sequence shown here is derived from an EMBL/GenBank/DDBJ whole genome shotgun (WGS) entry which is preliminary data.</text>
</comment>
<reference evidence="2" key="1">
    <citation type="submission" date="2022-11" db="EMBL/GenBank/DDBJ databases">
        <title>Genome Sequence of Cubamyces cubensis.</title>
        <authorList>
            <person name="Buettner E."/>
        </authorList>
    </citation>
    <scope>NUCLEOTIDE SEQUENCE</scope>
    <source>
        <strain evidence="2">MPL-01</strain>
    </source>
</reference>
<feature type="signal peptide" evidence="1">
    <location>
        <begin position="1"/>
        <end position="25"/>
    </location>
</feature>
<name>A0AAD7U5T8_9APHY</name>
<dbReference type="AlphaFoldDB" id="A0AAD7U5T8"/>
<feature type="chain" id="PRO_5042188868" evidence="1">
    <location>
        <begin position="26"/>
        <end position="133"/>
    </location>
</feature>
<dbReference type="Proteomes" id="UP001215151">
    <property type="component" value="Unassembled WGS sequence"/>
</dbReference>
<gene>
    <name evidence="2" type="ORF">ONZ51_g485</name>
</gene>
<accession>A0AAD7U5T8</accession>